<accession>K0R0B4</accession>
<dbReference type="AlphaFoldDB" id="K0R0B4"/>
<feature type="region of interest" description="Disordered" evidence="1">
    <location>
        <begin position="83"/>
        <end position="120"/>
    </location>
</feature>
<keyword evidence="3" id="KW-1185">Reference proteome</keyword>
<feature type="region of interest" description="Disordered" evidence="1">
    <location>
        <begin position="152"/>
        <end position="183"/>
    </location>
</feature>
<sequence>MPPGSLFSPPLRTLNDVKQEQFRGPRATIVHRGRSGVHRQDTPPSDVLRRQPTVLTNLPHDNTHQGTSIQPAIQGAAKAPTTMTLPLRKTSATSQDPVADQRDRGPRQPGVQGCGSPGSYLSRKIRQTRVCKIPDWEPCSYTSTLLQSRGENHRTGVWDTQTRQPEESSHKGACAGYTGLGTR</sequence>
<proteinExistence type="predicted"/>
<gene>
    <name evidence="2" type="ORF">THAOC_36355</name>
</gene>
<evidence type="ECO:0000313" key="2">
    <source>
        <dbReference type="EMBL" id="EJK45055.1"/>
    </source>
</evidence>
<evidence type="ECO:0000256" key="1">
    <source>
        <dbReference type="SAM" id="MobiDB-lite"/>
    </source>
</evidence>
<protein>
    <submittedName>
        <fullName evidence="2">Uncharacterized protein</fullName>
    </submittedName>
</protein>
<dbReference type="EMBL" id="AGNL01048858">
    <property type="protein sequence ID" value="EJK45055.1"/>
    <property type="molecule type" value="Genomic_DNA"/>
</dbReference>
<name>K0R0B4_THAOC</name>
<organism evidence="2 3">
    <name type="scientific">Thalassiosira oceanica</name>
    <name type="common">Marine diatom</name>
    <dbReference type="NCBI Taxonomy" id="159749"/>
    <lineage>
        <taxon>Eukaryota</taxon>
        <taxon>Sar</taxon>
        <taxon>Stramenopiles</taxon>
        <taxon>Ochrophyta</taxon>
        <taxon>Bacillariophyta</taxon>
        <taxon>Coscinodiscophyceae</taxon>
        <taxon>Thalassiosirophycidae</taxon>
        <taxon>Thalassiosirales</taxon>
        <taxon>Thalassiosiraceae</taxon>
        <taxon>Thalassiosira</taxon>
    </lineage>
</organism>
<comment type="caution">
    <text evidence="2">The sequence shown here is derived from an EMBL/GenBank/DDBJ whole genome shotgun (WGS) entry which is preliminary data.</text>
</comment>
<evidence type="ECO:0000313" key="3">
    <source>
        <dbReference type="Proteomes" id="UP000266841"/>
    </source>
</evidence>
<feature type="region of interest" description="Disordered" evidence="1">
    <location>
        <begin position="16"/>
        <end position="51"/>
    </location>
</feature>
<reference evidence="2 3" key="1">
    <citation type="journal article" date="2012" name="Genome Biol.">
        <title>Genome and low-iron response of an oceanic diatom adapted to chronic iron limitation.</title>
        <authorList>
            <person name="Lommer M."/>
            <person name="Specht M."/>
            <person name="Roy A.S."/>
            <person name="Kraemer L."/>
            <person name="Andreson R."/>
            <person name="Gutowska M.A."/>
            <person name="Wolf J."/>
            <person name="Bergner S.V."/>
            <person name="Schilhabel M.B."/>
            <person name="Klostermeier U.C."/>
            <person name="Beiko R.G."/>
            <person name="Rosenstiel P."/>
            <person name="Hippler M."/>
            <person name="Laroche J."/>
        </authorList>
    </citation>
    <scope>NUCLEOTIDE SEQUENCE [LARGE SCALE GENOMIC DNA]</scope>
    <source>
        <strain evidence="2 3">CCMP1005</strain>
    </source>
</reference>
<dbReference type="Proteomes" id="UP000266841">
    <property type="component" value="Unassembled WGS sequence"/>
</dbReference>